<dbReference type="EMBL" id="JBHSHC010000093">
    <property type="protein sequence ID" value="MFC4767965.1"/>
    <property type="molecule type" value="Genomic_DNA"/>
</dbReference>
<comment type="caution">
    <text evidence="1">The sequence shown here is derived from an EMBL/GenBank/DDBJ whole genome shotgun (WGS) entry which is preliminary data.</text>
</comment>
<evidence type="ECO:0000313" key="2">
    <source>
        <dbReference type="Proteomes" id="UP001596002"/>
    </source>
</evidence>
<organism evidence="1 2">
    <name type="scientific">Effusibacillus consociatus</name>
    <dbReference type="NCBI Taxonomy" id="1117041"/>
    <lineage>
        <taxon>Bacteria</taxon>
        <taxon>Bacillati</taxon>
        <taxon>Bacillota</taxon>
        <taxon>Bacilli</taxon>
        <taxon>Bacillales</taxon>
        <taxon>Alicyclobacillaceae</taxon>
        <taxon>Effusibacillus</taxon>
    </lineage>
</organism>
<dbReference type="Proteomes" id="UP001596002">
    <property type="component" value="Unassembled WGS sequence"/>
</dbReference>
<accession>A0ABV9Q1H3</accession>
<sequence length="45" mass="5300">MRDFLWRYFCATGEIDAYLLYKESEANGLQEVSAGRSEEDFTEEE</sequence>
<keyword evidence="2" id="KW-1185">Reference proteome</keyword>
<dbReference type="InterPro" id="IPR025617">
    <property type="entry name" value="YqzL"/>
</dbReference>
<dbReference type="RefSeq" id="WP_380025883.1">
    <property type="nucleotide sequence ID" value="NZ_JBHSHC010000093.1"/>
</dbReference>
<evidence type="ECO:0000313" key="1">
    <source>
        <dbReference type="EMBL" id="MFC4767965.1"/>
    </source>
</evidence>
<name>A0ABV9Q1H3_9BACL</name>
<reference evidence="2" key="1">
    <citation type="journal article" date="2019" name="Int. J. Syst. Evol. Microbiol.">
        <title>The Global Catalogue of Microorganisms (GCM) 10K type strain sequencing project: providing services to taxonomists for standard genome sequencing and annotation.</title>
        <authorList>
            <consortium name="The Broad Institute Genomics Platform"/>
            <consortium name="The Broad Institute Genome Sequencing Center for Infectious Disease"/>
            <person name="Wu L."/>
            <person name="Ma J."/>
        </authorList>
    </citation>
    <scope>NUCLEOTIDE SEQUENCE [LARGE SCALE GENOMIC DNA]</scope>
    <source>
        <strain evidence="2">WYCCWR 12678</strain>
    </source>
</reference>
<proteinExistence type="predicted"/>
<gene>
    <name evidence="1" type="ORF">ACFO8Q_11435</name>
</gene>
<protein>
    <submittedName>
        <fullName evidence="1">YqzL family protein</fullName>
    </submittedName>
</protein>
<dbReference type="Pfam" id="PF14006">
    <property type="entry name" value="YqzL"/>
    <property type="match status" value="1"/>
</dbReference>